<evidence type="ECO:0000256" key="5">
    <source>
        <dbReference type="ARBA" id="ARBA00022737"/>
    </source>
</evidence>
<dbReference type="GO" id="GO:0055085">
    <property type="term" value="P:transmembrane transport"/>
    <property type="evidence" value="ECO:0007669"/>
    <property type="project" value="InterPro"/>
</dbReference>
<feature type="repeat" description="Solcar" evidence="8">
    <location>
        <begin position="123"/>
        <end position="207"/>
    </location>
</feature>
<dbReference type="SUPFAM" id="SSF103506">
    <property type="entry name" value="Mitochondrial carrier"/>
    <property type="match status" value="1"/>
</dbReference>
<accession>A0AAV5RZB8</accession>
<evidence type="ECO:0000256" key="4">
    <source>
        <dbReference type="ARBA" id="ARBA00022692"/>
    </source>
</evidence>
<dbReference type="Gene3D" id="1.50.40.10">
    <property type="entry name" value="Mitochondrial carrier domain"/>
    <property type="match status" value="1"/>
</dbReference>
<protein>
    <submittedName>
        <fullName evidence="10">Flavin adenine dinucleotide transporter</fullName>
    </submittedName>
</protein>
<reference evidence="10 11" key="1">
    <citation type="journal article" date="2023" name="Elife">
        <title>Identification of key yeast species and microbe-microbe interactions impacting larval growth of Drosophila in the wild.</title>
        <authorList>
            <person name="Mure A."/>
            <person name="Sugiura Y."/>
            <person name="Maeda R."/>
            <person name="Honda K."/>
            <person name="Sakurai N."/>
            <person name="Takahashi Y."/>
            <person name="Watada M."/>
            <person name="Katoh T."/>
            <person name="Gotoh A."/>
            <person name="Gotoh Y."/>
            <person name="Taniguchi I."/>
            <person name="Nakamura K."/>
            <person name="Hayashi T."/>
            <person name="Katayama T."/>
            <person name="Uemura T."/>
            <person name="Hattori Y."/>
        </authorList>
    </citation>
    <scope>NUCLEOTIDE SEQUENCE [LARGE SCALE GENOMIC DNA]</scope>
    <source>
        <strain evidence="10 11">KH-74</strain>
    </source>
</reference>
<dbReference type="GO" id="GO:0006862">
    <property type="term" value="P:nucleotide transport"/>
    <property type="evidence" value="ECO:0007669"/>
    <property type="project" value="InterPro"/>
</dbReference>
<evidence type="ECO:0000313" key="10">
    <source>
        <dbReference type="EMBL" id="GMM56717.1"/>
    </source>
</evidence>
<keyword evidence="6" id="KW-1133">Transmembrane helix</keyword>
<evidence type="ECO:0000256" key="7">
    <source>
        <dbReference type="ARBA" id="ARBA00023136"/>
    </source>
</evidence>
<comment type="subcellular location">
    <subcellularLocation>
        <location evidence="1">Membrane</location>
        <topology evidence="1">Multi-pass membrane protein</topology>
    </subcellularLocation>
</comment>
<evidence type="ECO:0000256" key="8">
    <source>
        <dbReference type="PROSITE-ProRule" id="PRU00282"/>
    </source>
</evidence>
<keyword evidence="11" id="KW-1185">Reference proteome</keyword>
<gene>
    <name evidence="10" type="ORF">DAKH74_033330</name>
</gene>
<feature type="repeat" description="Solcar" evidence="8">
    <location>
        <begin position="8"/>
        <end position="107"/>
    </location>
</feature>
<keyword evidence="3 9" id="KW-0813">Transport</keyword>
<dbReference type="PANTHER" id="PTHR45683">
    <property type="entry name" value="MITOCHONDRIAL NICOTINAMIDE ADENINE DINUCLEOTIDE TRANSPORTER 1-RELATED-RELATED"/>
    <property type="match status" value="1"/>
</dbReference>
<dbReference type="InterPro" id="IPR018108">
    <property type="entry name" value="MCP_transmembrane"/>
</dbReference>
<name>A0AAV5RZB8_MAUHU</name>
<proteinExistence type="inferred from homology"/>
<feature type="repeat" description="Solcar" evidence="8">
    <location>
        <begin position="228"/>
        <end position="310"/>
    </location>
</feature>
<evidence type="ECO:0000256" key="1">
    <source>
        <dbReference type="ARBA" id="ARBA00004141"/>
    </source>
</evidence>
<dbReference type="GO" id="GO:0016020">
    <property type="term" value="C:membrane"/>
    <property type="evidence" value="ECO:0007669"/>
    <property type="project" value="UniProtKB-SubCell"/>
</dbReference>
<sequence length="311" mass="33342">MPNHSTLTPLQKEVVSGLTAGCVTSVLVHPLDLVKLKLQLLSTAAGTQPRGEVGKYTQVLRAILRPDPDAAGRRPWRALYRGLAINVLGNSVAWAMYFASYRAAKDLLARTDGDGEGDSSARPEPLRYLAAGGLAGVATSLATNPLWVLKTRIMAAEGPRRLPLWRTARALVAQEGARGLARGLAPSVLGVSQGAVYFMCYDTLKQRRRRRLGGGSSAAADERLGPRDTIVYTALSKMVSTSSVYPLQLVKSNLQSEQLAQGGWSMRSLVAYIYARGGVAALYSGLGTNLVKAVPTTCITFCIYEAMKGYL</sequence>
<evidence type="ECO:0000313" key="11">
    <source>
        <dbReference type="Proteomes" id="UP001377567"/>
    </source>
</evidence>
<dbReference type="EMBL" id="BTGD01000010">
    <property type="protein sequence ID" value="GMM56717.1"/>
    <property type="molecule type" value="Genomic_DNA"/>
</dbReference>
<keyword evidence="7 8" id="KW-0472">Membrane</keyword>
<dbReference type="Pfam" id="PF00153">
    <property type="entry name" value="Mito_carr"/>
    <property type="match status" value="3"/>
</dbReference>
<comment type="caution">
    <text evidence="10">The sequence shown here is derived from an EMBL/GenBank/DDBJ whole genome shotgun (WGS) entry which is preliminary data.</text>
</comment>
<evidence type="ECO:0000256" key="2">
    <source>
        <dbReference type="ARBA" id="ARBA00006375"/>
    </source>
</evidence>
<evidence type="ECO:0000256" key="3">
    <source>
        <dbReference type="ARBA" id="ARBA00022448"/>
    </source>
</evidence>
<dbReference type="Proteomes" id="UP001377567">
    <property type="component" value="Unassembled WGS sequence"/>
</dbReference>
<dbReference type="InterPro" id="IPR044712">
    <property type="entry name" value="SLC25A32-like"/>
</dbReference>
<dbReference type="PROSITE" id="PS50920">
    <property type="entry name" value="SOLCAR"/>
    <property type="match status" value="3"/>
</dbReference>
<evidence type="ECO:0000256" key="9">
    <source>
        <dbReference type="RuleBase" id="RU000488"/>
    </source>
</evidence>
<keyword evidence="4 8" id="KW-0812">Transmembrane</keyword>
<dbReference type="AlphaFoldDB" id="A0AAV5RZB8"/>
<keyword evidence="5" id="KW-0677">Repeat</keyword>
<organism evidence="10 11">
    <name type="scientific">Maudiozyma humilis</name>
    <name type="common">Sour dough yeast</name>
    <name type="synonym">Kazachstania humilis</name>
    <dbReference type="NCBI Taxonomy" id="51915"/>
    <lineage>
        <taxon>Eukaryota</taxon>
        <taxon>Fungi</taxon>
        <taxon>Dikarya</taxon>
        <taxon>Ascomycota</taxon>
        <taxon>Saccharomycotina</taxon>
        <taxon>Saccharomycetes</taxon>
        <taxon>Saccharomycetales</taxon>
        <taxon>Saccharomycetaceae</taxon>
        <taxon>Maudiozyma</taxon>
    </lineage>
</organism>
<dbReference type="InterPro" id="IPR023395">
    <property type="entry name" value="MCP_dom_sf"/>
</dbReference>
<evidence type="ECO:0000256" key="6">
    <source>
        <dbReference type="ARBA" id="ARBA00022989"/>
    </source>
</evidence>
<comment type="similarity">
    <text evidence="2 9">Belongs to the mitochondrial carrier (TC 2.A.29) family.</text>
</comment>